<name>A0A8X7VKK1_BRACI</name>
<dbReference type="GO" id="GO:0008270">
    <property type="term" value="F:zinc ion binding"/>
    <property type="evidence" value="ECO:0007669"/>
    <property type="project" value="UniProtKB-KW"/>
</dbReference>
<comment type="similarity">
    <text evidence="1">Belongs to the peptidase C48 family.</text>
</comment>
<dbReference type="InterPro" id="IPR015410">
    <property type="entry name" value="DUF1985"/>
</dbReference>
<feature type="compositionally biased region" description="Basic and acidic residues" evidence="8">
    <location>
        <begin position="587"/>
        <end position="608"/>
    </location>
</feature>
<evidence type="ECO:0000256" key="7">
    <source>
        <dbReference type="PROSITE-ProRule" id="PRU01343"/>
    </source>
</evidence>
<accession>A0A8X7VKK1</accession>
<evidence type="ECO:0000256" key="9">
    <source>
        <dbReference type="SAM" id="Phobius"/>
    </source>
</evidence>
<dbReference type="PANTHER" id="PTHR48449">
    <property type="entry name" value="DUF1985 DOMAIN-CONTAINING PROTEIN"/>
    <property type="match status" value="1"/>
</dbReference>
<dbReference type="PROSITE" id="PS50600">
    <property type="entry name" value="ULP_PROTEASE"/>
    <property type="match status" value="1"/>
</dbReference>
<dbReference type="OrthoDB" id="1114153at2759"/>
<keyword evidence="9" id="KW-0472">Membrane</keyword>
<keyword evidence="5" id="KW-0378">Hydrolase</keyword>
<dbReference type="SUPFAM" id="SSF54001">
    <property type="entry name" value="Cysteine proteinases"/>
    <property type="match status" value="1"/>
</dbReference>
<evidence type="ECO:0000256" key="3">
    <source>
        <dbReference type="ARBA" id="ARBA00022723"/>
    </source>
</evidence>
<dbReference type="InterPro" id="IPR003653">
    <property type="entry name" value="Peptidase_C48_C"/>
</dbReference>
<evidence type="ECO:0000256" key="8">
    <source>
        <dbReference type="SAM" id="MobiDB-lite"/>
    </source>
</evidence>
<dbReference type="EMBL" id="JAAMPC010000005">
    <property type="protein sequence ID" value="KAG2313085.1"/>
    <property type="molecule type" value="Genomic_DNA"/>
</dbReference>
<comment type="caution">
    <text evidence="12">The sequence shown here is derived from an EMBL/GenBank/DDBJ whole genome shotgun (WGS) entry which is preliminary data.</text>
</comment>
<keyword evidence="9" id="KW-0812">Transmembrane</keyword>
<dbReference type="AlphaFoldDB" id="A0A8X7VKK1"/>
<gene>
    <name evidence="12" type="ORF">Bca52824_024642</name>
</gene>
<dbReference type="Pfam" id="PF09331">
    <property type="entry name" value="DUF1985"/>
    <property type="match status" value="1"/>
</dbReference>
<feature type="region of interest" description="Disordered" evidence="8">
    <location>
        <begin position="425"/>
        <end position="481"/>
    </location>
</feature>
<dbReference type="PROSITE" id="PS51999">
    <property type="entry name" value="ZF_GRF"/>
    <property type="match status" value="1"/>
</dbReference>
<feature type="transmembrane region" description="Helical" evidence="9">
    <location>
        <begin position="1180"/>
        <end position="1200"/>
    </location>
</feature>
<evidence type="ECO:0000259" key="10">
    <source>
        <dbReference type="PROSITE" id="PS50600"/>
    </source>
</evidence>
<dbReference type="GO" id="GO:0006508">
    <property type="term" value="P:proteolysis"/>
    <property type="evidence" value="ECO:0007669"/>
    <property type="project" value="UniProtKB-KW"/>
</dbReference>
<protein>
    <recommendedName>
        <fullName evidence="14">Ubiquitin-like protease family profile domain-containing protein</fullName>
    </recommendedName>
</protein>
<evidence type="ECO:0000313" key="12">
    <source>
        <dbReference type="EMBL" id="KAG2313085.1"/>
    </source>
</evidence>
<feature type="domain" description="Ubiquitin-like protease family profile" evidence="10">
    <location>
        <begin position="815"/>
        <end position="1006"/>
    </location>
</feature>
<reference evidence="12 13" key="1">
    <citation type="submission" date="2020-02" db="EMBL/GenBank/DDBJ databases">
        <authorList>
            <person name="Ma Q."/>
            <person name="Huang Y."/>
            <person name="Song X."/>
            <person name="Pei D."/>
        </authorList>
    </citation>
    <scope>NUCLEOTIDE SEQUENCE [LARGE SCALE GENOMIC DNA]</scope>
    <source>
        <strain evidence="12">Sxm20200214</strain>
        <tissue evidence="12">Leaf</tissue>
    </source>
</reference>
<keyword evidence="6" id="KW-0862">Zinc</keyword>
<evidence type="ECO:0000259" key="11">
    <source>
        <dbReference type="PROSITE" id="PS51999"/>
    </source>
</evidence>
<evidence type="ECO:0000256" key="6">
    <source>
        <dbReference type="ARBA" id="ARBA00022833"/>
    </source>
</evidence>
<evidence type="ECO:0000256" key="4">
    <source>
        <dbReference type="ARBA" id="ARBA00022771"/>
    </source>
</evidence>
<keyword evidence="13" id="KW-1185">Reference proteome</keyword>
<evidence type="ECO:0008006" key="14">
    <source>
        <dbReference type="Google" id="ProtNLM"/>
    </source>
</evidence>
<keyword evidence="2" id="KW-0645">Protease</keyword>
<dbReference type="GO" id="GO:0008234">
    <property type="term" value="F:cysteine-type peptidase activity"/>
    <property type="evidence" value="ECO:0007669"/>
    <property type="project" value="InterPro"/>
</dbReference>
<dbReference type="InterPro" id="IPR010666">
    <property type="entry name" value="Znf_GRF"/>
</dbReference>
<dbReference type="Pfam" id="PF02902">
    <property type="entry name" value="Peptidase_C48"/>
    <property type="match status" value="1"/>
</dbReference>
<feature type="region of interest" description="Disordered" evidence="8">
    <location>
        <begin position="568"/>
        <end position="614"/>
    </location>
</feature>
<dbReference type="InterPro" id="IPR038765">
    <property type="entry name" value="Papain-like_cys_pep_sf"/>
</dbReference>
<keyword evidence="9" id="KW-1133">Transmembrane helix</keyword>
<evidence type="ECO:0000256" key="2">
    <source>
        <dbReference type="ARBA" id="ARBA00022670"/>
    </source>
</evidence>
<keyword evidence="3" id="KW-0479">Metal-binding</keyword>
<keyword evidence="4 7" id="KW-0863">Zinc-finger</keyword>
<dbReference type="Gene3D" id="3.40.395.10">
    <property type="entry name" value="Adenoviral Proteinase, Chain A"/>
    <property type="match status" value="1"/>
</dbReference>
<organism evidence="12 13">
    <name type="scientific">Brassica carinata</name>
    <name type="common">Ethiopian mustard</name>
    <name type="synonym">Abyssinian cabbage</name>
    <dbReference type="NCBI Taxonomy" id="52824"/>
    <lineage>
        <taxon>Eukaryota</taxon>
        <taxon>Viridiplantae</taxon>
        <taxon>Streptophyta</taxon>
        <taxon>Embryophyta</taxon>
        <taxon>Tracheophyta</taxon>
        <taxon>Spermatophyta</taxon>
        <taxon>Magnoliopsida</taxon>
        <taxon>eudicotyledons</taxon>
        <taxon>Gunneridae</taxon>
        <taxon>Pentapetalae</taxon>
        <taxon>rosids</taxon>
        <taxon>malvids</taxon>
        <taxon>Brassicales</taxon>
        <taxon>Brassicaceae</taxon>
        <taxon>Brassiceae</taxon>
        <taxon>Brassica</taxon>
    </lineage>
</organism>
<evidence type="ECO:0000313" key="13">
    <source>
        <dbReference type="Proteomes" id="UP000886595"/>
    </source>
</evidence>
<feature type="domain" description="GRF-type" evidence="11">
    <location>
        <begin position="1073"/>
        <end position="1116"/>
    </location>
</feature>
<proteinExistence type="inferred from homology"/>
<dbReference type="Proteomes" id="UP000886595">
    <property type="component" value="Unassembled WGS sequence"/>
</dbReference>
<evidence type="ECO:0000256" key="1">
    <source>
        <dbReference type="ARBA" id="ARBA00005234"/>
    </source>
</evidence>
<evidence type="ECO:0000256" key="5">
    <source>
        <dbReference type="ARBA" id="ARBA00022801"/>
    </source>
</evidence>
<dbReference type="PANTHER" id="PTHR48449:SF1">
    <property type="entry name" value="DUF1985 DOMAIN-CONTAINING PROTEIN"/>
    <property type="match status" value="1"/>
</dbReference>
<sequence length="1204" mass="136675">MHPDPRLPQRLFATDRFPIKTLNIYSSTEILPFLRHVLRDTPEFQIIRESSFGKLFDIPARQCPVSAKLIHSFLSRQLLCQPKHTLWSSFGGQPLRFGLEEFGTVTGLNCGSFSEGYHPDKTKSVVAGKDGIWKRLFGKKKIVTIAELCRMLEEEKNMSGWKKIRIALIIIVDGVLISHKQVARPTPRYVSMLKNLSTFLAFPWGRESFIKTISCMKPPKLAPPKIKDPVAWLVRKLKQRTFRLQGFPLSLQLVAFRAIPQLLSFIPAPFDQRTLMDLEDGYLPQHGSIKSLDIRRVEFSQNLMVTPMIPIESTPQPGWGEWSNDPKDASVIYMEGLIAEKYKFSKGVWPGGRSIKKEASSRKQRRISSYFTRSSVNTFTNAQLTEIVLGLQKQMKQICRLLKKKKSHGRQGSFHTLISRCKKHGTSRCKKHVEPEAPFEEDVPETHDHDVELQQFGPLDSDQGVDAMETDQQTEPRSGEAAIGKGVDDMEAEEHPEPQSPIISQYAAHLHRQASESINESPGSLPDCTETIHEPNVHDDVDHNQDNVHIPSVHGSEYDQQEPVHIEGHNANNYQDDDDIPATPAPEKPKDEFTKTPAHDEPEEEIHRTPPRVDTNKCVKEQTFGILHPGRWDPPSIIYDKADHPNSPEISHILNHGLRIFERISPDPPLSNPPIFDSTIGPSSPPGIRLRLSPLPFTPLTSPVKNSDTGLGFANHSTTPNAFKATASSTSPPCIGRPTEENLADKEGVVDLTRSKDPPRHVPSLEENHLAKELFSSPLVPALAIITPLPELEWELFQQIMKANINVYHSTPSEFEFSNKSLLQIAEPNQWTTTYQMEILVHMLSARHTEILQREKAAFAPPILTQVIHDSFIDFNKSRKKNTFNWDTRLVDIVLQPGKKWMEDIHTIYTPMLWNKSHWVGLAINLDMGYVEILEPLPALHGDRRVGQFMKPLLASLPYLVKKVAMCELTQFSGLKPFIWKRIPDLYINTRSGDCGPVTMKFIEMHAHGDPAPGMNNINDRIVDDMRKQYAMDIYKTMVMPSYYSVTIIDAYSSASSSRSNSVRQTTGIPTRCWCGGNVTTYGAQTNENLFRRFYRCEIGVKRKTENHLFKWVDEAIVDEINMVDAKHRQLKEELDSFKMYTTRRLENQSKQLDQTLHQLRSLMEPKPIKSATTEKSTQYPAINIAVAALAFGTMAWLYVKFSN</sequence>